<dbReference type="Pfam" id="PF19561">
    <property type="entry name" value="DUF6083"/>
    <property type="match status" value="1"/>
</dbReference>
<evidence type="ECO:0000313" key="1">
    <source>
        <dbReference type="EMBL" id="NYD21154.1"/>
    </source>
</evidence>
<keyword evidence="2" id="KW-1185">Reference proteome</keyword>
<dbReference type="EMBL" id="JACCBB010000001">
    <property type="protein sequence ID" value="NYD21154.1"/>
    <property type="molecule type" value="Genomic_DNA"/>
</dbReference>
<dbReference type="InterPro" id="IPR045729">
    <property type="entry name" value="DUF6083"/>
</dbReference>
<dbReference type="Proteomes" id="UP000521922">
    <property type="component" value="Unassembled WGS sequence"/>
</dbReference>
<sequence>MSDPGRCAFCGADGEDAGVQVQERLGVEVAVCARCRERFATGAAARPAPVPVPPDAQGLPPTLGQQSSAVLDLVRSLHRRAAQRPYVEEDCERCGHVVHRYPGPDGGTVALAKESVLAATVPDDERWRVVDGRAVPAPEADPDDEDSVGARVRHDVVCPANPAPANARLARMWDAHRRPPQPEF</sequence>
<comment type="caution">
    <text evidence="1">The sequence shown here is derived from an EMBL/GenBank/DDBJ whole genome shotgun (WGS) entry which is preliminary data.</text>
</comment>
<accession>A0A7Y9ASX2</accession>
<gene>
    <name evidence="1" type="ORF">BJ968_000694</name>
</gene>
<proteinExistence type="predicted"/>
<organism evidence="1 2">
    <name type="scientific">Kineococcus aurantiacus</name>
    <dbReference type="NCBI Taxonomy" id="37633"/>
    <lineage>
        <taxon>Bacteria</taxon>
        <taxon>Bacillati</taxon>
        <taxon>Actinomycetota</taxon>
        <taxon>Actinomycetes</taxon>
        <taxon>Kineosporiales</taxon>
        <taxon>Kineosporiaceae</taxon>
        <taxon>Kineococcus</taxon>
    </lineage>
</organism>
<dbReference type="AlphaFoldDB" id="A0A7Y9ASX2"/>
<protein>
    <submittedName>
        <fullName evidence="1">Uncharacterized protein</fullName>
    </submittedName>
</protein>
<evidence type="ECO:0000313" key="2">
    <source>
        <dbReference type="Proteomes" id="UP000521922"/>
    </source>
</evidence>
<dbReference type="RefSeq" id="WP_179749251.1">
    <property type="nucleotide sequence ID" value="NZ_BAAAGN010000006.1"/>
</dbReference>
<name>A0A7Y9ASX2_9ACTN</name>
<reference evidence="1 2" key="1">
    <citation type="submission" date="2020-07" db="EMBL/GenBank/DDBJ databases">
        <title>Sequencing the genomes of 1000 actinobacteria strains.</title>
        <authorList>
            <person name="Klenk H.-P."/>
        </authorList>
    </citation>
    <scope>NUCLEOTIDE SEQUENCE [LARGE SCALE GENOMIC DNA]</scope>
    <source>
        <strain evidence="1 2">DSM 7487</strain>
    </source>
</reference>